<feature type="non-terminal residue" evidence="2">
    <location>
        <position position="318"/>
    </location>
</feature>
<dbReference type="PANTHER" id="PTHR33418:SF1">
    <property type="entry name" value="HELICASE-ASSOCIATED DOMAIN-CONTAINING PROTEIN"/>
    <property type="match status" value="1"/>
</dbReference>
<dbReference type="Pfam" id="PF03457">
    <property type="entry name" value="HA"/>
    <property type="match status" value="5"/>
</dbReference>
<gene>
    <name evidence="2" type="ORF">FRACYDRAFT_150337</name>
</gene>
<proteinExistence type="predicted"/>
<dbReference type="OrthoDB" id="125683at2759"/>
<dbReference type="Gene3D" id="6.10.140.530">
    <property type="match status" value="5"/>
</dbReference>
<evidence type="ECO:0000259" key="1">
    <source>
        <dbReference type="Pfam" id="PF03457"/>
    </source>
</evidence>
<organism evidence="2 3">
    <name type="scientific">Fragilariopsis cylindrus CCMP1102</name>
    <dbReference type="NCBI Taxonomy" id="635003"/>
    <lineage>
        <taxon>Eukaryota</taxon>
        <taxon>Sar</taxon>
        <taxon>Stramenopiles</taxon>
        <taxon>Ochrophyta</taxon>
        <taxon>Bacillariophyta</taxon>
        <taxon>Bacillariophyceae</taxon>
        <taxon>Bacillariophycidae</taxon>
        <taxon>Bacillariales</taxon>
        <taxon>Bacillariaceae</taxon>
        <taxon>Fragilariopsis</taxon>
    </lineage>
</organism>
<accession>A0A1E7EZG1</accession>
<dbReference type="Proteomes" id="UP000095751">
    <property type="component" value="Unassembled WGS sequence"/>
</dbReference>
<keyword evidence="3" id="KW-1185">Reference proteome</keyword>
<dbReference type="InParanoid" id="A0A1E7EZG1"/>
<feature type="domain" description="Helicase-associated" evidence="1">
    <location>
        <begin position="65"/>
        <end position="124"/>
    </location>
</feature>
<feature type="domain" description="Helicase-associated" evidence="1">
    <location>
        <begin position="202"/>
        <end position="259"/>
    </location>
</feature>
<dbReference type="KEGG" id="fcy:FRACYDRAFT_150337"/>
<feature type="domain" description="Helicase-associated" evidence="1">
    <location>
        <begin position="266"/>
        <end position="315"/>
    </location>
</feature>
<reference evidence="2 3" key="1">
    <citation type="submission" date="2016-09" db="EMBL/GenBank/DDBJ databases">
        <title>Extensive genetic diversity and differential bi-allelic expression allows diatom success in the polar Southern Ocean.</title>
        <authorList>
            <consortium name="DOE Joint Genome Institute"/>
            <person name="Mock T."/>
            <person name="Otillar R.P."/>
            <person name="Strauss J."/>
            <person name="Dupont C."/>
            <person name="Frickenhaus S."/>
            <person name="Maumus F."/>
            <person name="Mcmullan M."/>
            <person name="Sanges R."/>
            <person name="Schmutz J."/>
            <person name="Toseland A."/>
            <person name="Valas R."/>
            <person name="Veluchamy A."/>
            <person name="Ward B.J."/>
            <person name="Allen A."/>
            <person name="Barry K."/>
            <person name="Falciatore A."/>
            <person name="Ferrante M."/>
            <person name="Fortunato A.E."/>
            <person name="Gloeckner G."/>
            <person name="Gruber A."/>
            <person name="Hipkin R."/>
            <person name="Janech M."/>
            <person name="Kroth P."/>
            <person name="Leese F."/>
            <person name="Lindquist E."/>
            <person name="Lyon B.R."/>
            <person name="Martin J."/>
            <person name="Mayer C."/>
            <person name="Parker M."/>
            <person name="Quesneville H."/>
            <person name="Raymond J."/>
            <person name="Uhlig C."/>
            <person name="Valentin K.U."/>
            <person name="Worden A.Z."/>
            <person name="Armbrust E.V."/>
            <person name="Bowler C."/>
            <person name="Green B."/>
            <person name="Moulton V."/>
            <person name="Van Oosterhout C."/>
            <person name="Grigoriev I."/>
        </authorList>
    </citation>
    <scope>NUCLEOTIDE SEQUENCE [LARGE SCALE GENOMIC DNA]</scope>
    <source>
        <strain evidence="2 3">CCMP1102</strain>
    </source>
</reference>
<dbReference type="InterPro" id="IPR005114">
    <property type="entry name" value="Helicase_assoc"/>
</dbReference>
<name>A0A1E7EZG1_9STRA</name>
<dbReference type="EMBL" id="KV784369">
    <property type="protein sequence ID" value="OEU11236.1"/>
    <property type="molecule type" value="Genomic_DNA"/>
</dbReference>
<feature type="non-terminal residue" evidence="2">
    <location>
        <position position="1"/>
    </location>
</feature>
<evidence type="ECO:0000313" key="3">
    <source>
        <dbReference type="Proteomes" id="UP000095751"/>
    </source>
</evidence>
<feature type="domain" description="Helicase-associated" evidence="1">
    <location>
        <begin position="133"/>
        <end position="195"/>
    </location>
</feature>
<dbReference type="AlphaFoldDB" id="A0A1E7EZG1"/>
<evidence type="ECO:0000313" key="2">
    <source>
        <dbReference type="EMBL" id="OEU11236.1"/>
    </source>
</evidence>
<sequence length="318" mass="38470">WHVMYEKLVSHYKQYGRTSVGGKYGSDTKLLKWVYRQRDRYKTNIISPEEIELLEDIDFAWDATEKQWEENFASLEKFNEKVGHCNVPRYYIEKGLNLGRWLDTQRANRKKGIIDDGRERRLEIAGVIWEPFSHQWEEIFALLETFKQKHGHCNVPVIYQEGGESLREWLRTQRKNKRNGILDNIRQERLTKLGVIMDPITHEWEKMFTLLETFKQKHGHCNVPQRHKEEGQRLGFWLNYQRNRILDNVREKRLTKLGVIMDPITHQWEEMFALLGKFKQKHGHCNVPRRHKEEGQKLGIWLNNQRHRNSNKERRQRF</sequence>
<feature type="domain" description="Helicase-associated" evidence="1">
    <location>
        <begin position="1"/>
        <end position="59"/>
    </location>
</feature>
<protein>
    <recommendedName>
        <fullName evidence="1">Helicase-associated domain-containing protein</fullName>
    </recommendedName>
</protein>
<dbReference type="PANTHER" id="PTHR33418">
    <property type="entry name" value="HELICASE-ASSOCIATED"/>
    <property type="match status" value="1"/>
</dbReference>